<feature type="region of interest" description="Disordered" evidence="12">
    <location>
        <begin position="469"/>
        <end position="496"/>
    </location>
</feature>
<evidence type="ECO:0000259" key="13">
    <source>
        <dbReference type="PROSITE" id="PS50031"/>
    </source>
</evidence>
<evidence type="ECO:0000313" key="17">
    <source>
        <dbReference type="EMBL" id="RXN22683.1"/>
    </source>
</evidence>
<dbReference type="FunFam" id="1.10.167.10:FF:000005">
    <property type="entry name" value="Putative A-kinase anchor protein 10 mitochondrial"/>
    <property type="match status" value="1"/>
</dbReference>
<dbReference type="Gene3D" id="1.10.268.20">
    <property type="match status" value="1"/>
</dbReference>
<sequence length="1064" mass="119658">MAGKEMKNRGGKCLKEVQTVTEALKTLYRQKLLSLEKYYGFSDFHSSSLEDADFDNKPMILVVGQCSTGKTTFIRYLLEQEYPGSRIGPEPTTDSFTAIMHGEIEGIIHGNALTVDPNKPFRNLSPFGTTFLNRFQCVHLPNQVLESISIIDTPGILSVAKRKTSRGYDFPAVIRWFAEHVDRIILLCDAHKLEISDEFSHTIMALRGNEDKLRVVLNKADMVDSQELMRVYGALMWSLGKVFCTPEVLRVHIGSFWSSPMRMTDNRKLFEKEEEDLFADIQNLPRNSALRKLNDLVKRARLVRERLMSHDFKFKGLKPKLLAELDELLNTDIAKLMPLLRQEEEDQAEQLLVQGGLFLGSQRGPFIVGNPFHYSGSNRESEHVSDKEWVVSKDKPKYDEIFYNLSPHEGKLSGTKVKGWMMSTHLPSSVLGRIWRLADVDRDGMLDDEEFALASHLIEWWMRVQAQAKGKEPERQADAKASKAPVSPHSPSLSGRNHHAILEAAGPSHVAINAISANMDSFARGRTAILKKQPSHMEAAHFGDLGRSSVNYQVQETRSRLSKTVDQILRDNVALPYFIQFMETRSAEHLVRFWLEAESFRSTSWSRVRAHSLNSVKHSTLAEPAAALDSPDSPDSPNDPSRPSALDEGDEEDTFSSRTSSRPHTPSPQDTNSHTGAWIGHRNSVSSEGAARPGTPHLQPSLRSETPTRQPSSRTGTPIKAQSTSGLSDKLMKSIERDAVNIFTKYISPDAARPIPITEQIRNDIVAKICGEDGQVDPNCFVIAQSVVFSITEQQHFSEFLRSHYFCKYQIEVLTSGSVFLADILFCESALFYFSEYMEKEDAMNVLQFWLAAENFQDQLAAKKGQYDGQEAQNDAMILYDKYFSLQATNPLGFGDSVRMEIESNICREGGPLPDCFNTPLRQAWTTMEKVYMPGFLSSNLYYKYLSDLINSVRVDEFTGGNANTPSQGWTSEGDRNSSVTEGSQAQMQHGTKKAAIKILKNFDEAITVDIASLDPESLYQRPYAGRMTFGKVNELGQFIREAEPEPDVKKSKGRTHTHTRICS</sequence>
<evidence type="ECO:0000256" key="3">
    <source>
        <dbReference type="ARBA" id="ARBA00022475"/>
    </source>
</evidence>
<name>A0A498MS40_LABRO</name>
<dbReference type="CDD" id="cd08735">
    <property type="entry name" value="RGS_AKAP2_1"/>
    <property type="match status" value="1"/>
</dbReference>
<feature type="compositionally biased region" description="Basic and acidic residues" evidence="12">
    <location>
        <begin position="469"/>
        <end position="481"/>
    </location>
</feature>
<evidence type="ECO:0000313" key="18">
    <source>
        <dbReference type="Proteomes" id="UP000290572"/>
    </source>
</evidence>
<dbReference type="SUPFAM" id="SSF52540">
    <property type="entry name" value="P-loop containing nucleoside triphosphate hydrolases"/>
    <property type="match status" value="1"/>
</dbReference>
<dbReference type="PANTHER" id="PTHR13155:SF1">
    <property type="entry name" value="A-KINASE ANCHOR PROTEIN 10, MITOCHONDRIAL"/>
    <property type="match status" value="1"/>
</dbReference>
<keyword evidence="17" id="KW-0418">Kinase</keyword>
<evidence type="ECO:0000256" key="5">
    <source>
        <dbReference type="ARBA" id="ARBA00022723"/>
    </source>
</evidence>
<dbReference type="EMBL" id="QBIY01012585">
    <property type="protein sequence ID" value="RXN22683.1"/>
    <property type="molecule type" value="Genomic_DNA"/>
</dbReference>
<dbReference type="SUPFAM" id="SSF47473">
    <property type="entry name" value="EF-hand"/>
    <property type="match status" value="1"/>
</dbReference>
<dbReference type="InterPro" id="IPR011992">
    <property type="entry name" value="EF-hand-dom_pair"/>
</dbReference>
<dbReference type="InterPro" id="IPR016137">
    <property type="entry name" value="RGS"/>
</dbReference>
<evidence type="ECO:0000256" key="11">
    <source>
        <dbReference type="ARBA" id="ARBA00023136"/>
    </source>
</evidence>
<feature type="region of interest" description="Disordered" evidence="12">
    <location>
        <begin position="1045"/>
        <end position="1064"/>
    </location>
</feature>
<evidence type="ECO:0000256" key="6">
    <source>
        <dbReference type="ARBA" id="ARBA00022741"/>
    </source>
</evidence>
<feature type="compositionally biased region" description="Low complexity" evidence="12">
    <location>
        <begin position="656"/>
        <end position="668"/>
    </location>
</feature>
<feature type="compositionally biased region" description="Polar residues" evidence="12">
    <location>
        <begin position="701"/>
        <end position="727"/>
    </location>
</feature>
<dbReference type="Pfam" id="PF00350">
    <property type="entry name" value="Dynamin_N"/>
    <property type="match status" value="1"/>
</dbReference>
<keyword evidence="9" id="KW-0067">ATP-binding</keyword>
<evidence type="ECO:0000259" key="16">
    <source>
        <dbReference type="PROSITE" id="PS51718"/>
    </source>
</evidence>
<keyword evidence="6" id="KW-0547">Nucleotide-binding</keyword>
<reference evidence="17 18" key="1">
    <citation type="submission" date="2018-03" db="EMBL/GenBank/DDBJ databases">
        <title>Draft genome sequence of Rohu Carp (Labeo rohita).</title>
        <authorList>
            <person name="Das P."/>
            <person name="Kushwaha B."/>
            <person name="Joshi C.G."/>
            <person name="Kumar D."/>
            <person name="Nagpure N.S."/>
            <person name="Sahoo L."/>
            <person name="Das S.P."/>
            <person name="Bit A."/>
            <person name="Patnaik S."/>
            <person name="Meher P.K."/>
            <person name="Jayasankar P."/>
            <person name="Koringa P.G."/>
            <person name="Patel N.V."/>
            <person name="Hinsu A.T."/>
            <person name="Kumar R."/>
            <person name="Pandey M."/>
            <person name="Agarwal S."/>
            <person name="Srivastava S."/>
            <person name="Singh M."/>
            <person name="Iquebal M.A."/>
            <person name="Jaiswal S."/>
            <person name="Angadi U.B."/>
            <person name="Kumar N."/>
            <person name="Raza M."/>
            <person name="Shah T.M."/>
            <person name="Rai A."/>
            <person name="Jena J.K."/>
        </authorList>
    </citation>
    <scope>NUCLEOTIDE SEQUENCE [LARGE SCALE GENOMIC DNA]</scope>
    <source>
        <strain evidence="17">DASCIFA01</strain>
        <tissue evidence="17">Testis</tissue>
    </source>
</reference>
<gene>
    <name evidence="17" type="ORF">ROHU_036730</name>
</gene>
<feature type="region of interest" description="Disordered" evidence="12">
    <location>
        <begin position="624"/>
        <end position="728"/>
    </location>
</feature>
<dbReference type="CDD" id="cd00052">
    <property type="entry name" value="EH"/>
    <property type="match status" value="1"/>
</dbReference>
<keyword evidence="8" id="KW-0106">Calcium</keyword>
<dbReference type="Pfam" id="PF12763">
    <property type="entry name" value="EH"/>
    <property type="match status" value="1"/>
</dbReference>
<dbReference type="Proteomes" id="UP000290572">
    <property type="component" value="Unassembled WGS sequence"/>
</dbReference>
<dbReference type="GO" id="GO:0008104">
    <property type="term" value="P:intracellular protein localization"/>
    <property type="evidence" value="ECO:0007669"/>
    <property type="project" value="TreeGrafter"/>
</dbReference>
<evidence type="ECO:0000256" key="12">
    <source>
        <dbReference type="SAM" id="MobiDB-lite"/>
    </source>
</evidence>
<feature type="domain" description="RGS" evidence="14">
    <location>
        <begin position="820"/>
        <end position="946"/>
    </location>
</feature>
<dbReference type="PROSITE" id="PS50031">
    <property type="entry name" value="EH"/>
    <property type="match status" value="1"/>
</dbReference>
<dbReference type="InterPro" id="IPR045063">
    <property type="entry name" value="Dynamin_N"/>
</dbReference>
<dbReference type="InterPro" id="IPR000261">
    <property type="entry name" value="EH_dom"/>
</dbReference>
<dbReference type="CDD" id="cd08721">
    <property type="entry name" value="RGS_AKAP2_2"/>
    <property type="match status" value="1"/>
</dbReference>
<evidence type="ECO:0000259" key="15">
    <source>
        <dbReference type="PROSITE" id="PS50222"/>
    </source>
</evidence>
<dbReference type="GO" id="GO:0005525">
    <property type="term" value="F:GTP binding"/>
    <property type="evidence" value="ECO:0007669"/>
    <property type="project" value="InterPro"/>
</dbReference>
<dbReference type="PROSITE" id="PS50222">
    <property type="entry name" value="EF_HAND_2"/>
    <property type="match status" value="1"/>
</dbReference>
<keyword evidence="5" id="KW-0479">Metal-binding</keyword>
<feature type="domain" description="EH" evidence="13">
    <location>
        <begin position="394"/>
        <end position="458"/>
    </location>
</feature>
<dbReference type="AlphaFoldDB" id="A0A498MS40"/>
<feature type="region of interest" description="Disordered" evidence="12">
    <location>
        <begin position="961"/>
        <end position="989"/>
    </location>
</feature>
<dbReference type="STRING" id="84645.A0A498MS40"/>
<dbReference type="PANTHER" id="PTHR13155">
    <property type="entry name" value="A-KINASE ANCHOR PROTEINS"/>
    <property type="match status" value="1"/>
</dbReference>
<dbReference type="Pfam" id="PF00615">
    <property type="entry name" value="RGS"/>
    <property type="match status" value="2"/>
</dbReference>
<dbReference type="GO" id="GO:0016301">
    <property type="term" value="F:kinase activity"/>
    <property type="evidence" value="ECO:0007669"/>
    <property type="project" value="UniProtKB-KW"/>
</dbReference>
<dbReference type="Pfam" id="PF16880">
    <property type="entry name" value="EHD_N"/>
    <property type="match status" value="1"/>
</dbReference>
<dbReference type="Gene3D" id="3.40.50.300">
    <property type="entry name" value="P-loop containing nucleotide triphosphate hydrolases"/>
    <property type="match status" value="1"/>
</dbReference>
<dbReference type="GO" id="GO:0005739">
    <property type="term" value="C:mitochondrion"/>
    <property type="evidence" value="ECO:0007669"/>
    <property type="project" value="TreeGrafter"/>
</dbReference>
<keyword evidence="19" id="KW-1267">Proteomics identification</keyword>
<keyword evidence="10" id="KW-0342">GTP-binding</keyword>
<dbReference type="FunFam" id="3.40.50.300:FF:000147">
    <property type="entry name" value="EH domain-containing protein 1"/>
    <property type="match status" value="1"/>
</dbReference>
<comment type="caution">
    <text evidence="17">The sequence shown here is derived from an EMBL/GenBank/DDBJ whole genome shotgun (WGS) entry which is preliminary data.</text>
</comment>
<dbReference type="InterPro" id="IPR044926">
    <property type="entry name" value="RGS_subdomain_2"/>
</dbReference>
<keyword evidence="11" id="KW-0472">Membrane</keyword>
<comment type="subcellular location">
    <subcellularLocation>
        <location evidence="2">Cell membrane</location>
        <topology evidence="2">Peripheral membrane protein</topology>
        <orientation evidence="2">Cytoplasmic side</orientation>
    </subcellularLocation>
    <subcellularLocation>
        <location evidence="1">Endosome membrane</location>
        <topology evidence="1">Peripheral membrane protein</topology>
        <orientation evidence="1">Cytoplasmic side</orientation>
    </subcellularLocation>
</comment>
<dbReference type="PROSITE" id="PS50132">
    <property type="entry name" value="RGS"/>
    <property type="match status" value="2"/>
</dbReference>
<dbReference type="InterPro" id="IPR027417">
    <property type="entry name" value="P-loop_NTPase"/>
</dbReference>
<dbReference type="SUPFAM" id="SSF48097">
    <property type="entry name" value="Regulator of G-protein signaling, RGS"/>
    <property type="match status" value="2"/>
</dbReference>
<keyword evidence="7" id="KW-0967">Endosome</keyword>
<dbReference type="InterPro" id="IPR031692">
    <property type="entry name" value="EHD_N"/>
</dbReference>
<dbReference type="InterPro" id="IPR036305">
    <property type="entry name" value="RGS_sf"/>
</dbReference>
<feature type="compositionally biased region" description="Low complexity" evidence="12">
    <location>
        <begin position="624"/>
        <end position="644"/>
    </location>
</feature>
<dbReference type="GO" id="GO:0005886">
    <property type="term" value="C:plasma membrane"/>
    <property type="evidence" value="ECO:0007669"/>
    <property type="project" value="UniProtKB-SubCell"/>
</dbReference>
<dbReference type="GO" id="GO:0005509">
    <property type="term" value="F:calcium ion binding"/>
    <property type="evidence" value="ECO:0007669"/>
    <property type="project" value="InterPro"/>
</dbReference>
<dbReference type="FunFam" id="1.10.167.10:FF:000018">
    <property type="entry name" value="A-kinase anchor protein 10, mitochondrial"/>
    <property type="match status" value="1"/>
</dbReference>
<dbReference type="Gene3D" id="1.10.238.10">
    <property type="entry name" value="EF-hand"/>
    <property type="match status" value="1"/>
</dbReference>
<dbReference type="Gene3D" id="1.10.167.10">
    <property type="entry name" value="Regulator of G-protein Signalling 4, domain 2"/>
    <property type="match status" value="3"/>
</dbReference>
<dbReference type="GO" id="GO:0010008">
    <property type="term" value="C:endosome membrane"/>
    <property type="evidence" value="ECO:0007669"/>
    <property type="project" value="UniProtKB-SubCell"/>
</dbReference>
<feature type="domain" description="RGS" evidence="14">
    <location>
        <begin position="564"/>
        <end position="810"/>
    </location>
</feature>
<organism evidence="17 18">
    <name type="scientific">Labeo rohita</name>
    <name type="common">Indian major carp</name>
    <name type="synonym">Cyprinus rohita</name>
    <dbReference type="NCBI Taxonomy" id="84645"/>
    <lineage>
        <taxon>Eukaryota</taxon>
        <taxon>Metazoa</taxon>
        <taxon>Chordata</taxon>
        <taxon>Craniata</taxon>
        <taxon>Vertebrata</taxon>
        <taxon>Euteleostomi</taxon>
        <taxon>Actinopterygii</taxon>
        <taxon>Neopterygii</taxon>
        <taxon>Teleostei</taxon>
        <taxon>Ostariophysi</taxon>
        <taxon>Cypriniformes</taxon>
        <taxon>Cyprinidae</taxon>
        <taxon>Labeoninae</taxon>
        <taxon>Labeonini</taxon>
        <taxon>Labeo</taxon>
    </lineage>
</organism>
<evidence type="ECO:0000256" key="4">
    <source>
        <dbReference type="ARBA" id="ARBA00022553"/>
    </source>
</evidence>
<feature type="domain" description="EF-hand" evidence="15">
    <location>
        <begin position="426"/>
        <end position="461"/>
    </location>
</feature>
<dbReference type="InterPro" id="IPR018247">
    <property type="entry name" value="EF_Hand_1_Ca_BS"/>
</dbReference>
<dbReference type="SMART" id="SM00027">
    <property type="entry name" value="EH"/>
    <property type="match status" value="1"/>
</dbReference>
<dbReference type="CDD" id="cd09913">
    <property type="entry name" value="EHD"/>
    <property type="match status" value="1"/>
</dbReference>
<dbReference type="PROSITE" id="PS00018">
    <property type="entry name" value="EF_HAND_1"/>
    <property type="match status" value="1"/>
</dbReference>
<keyword evidence="18" id="KW-1185">Reference proteome</keyword>
<keyword evidence="4" id="KW-0597">Phosphoprotein</keyword>
<dbReference type="SMART" id="SM00315">
    <property type="entry name" value="RGS"/>
    <property type="match status" value="2"/>
</dbReference>
<feature type="domain" description="Dynamin-type G" evidence="16">
    <location>
        <begin position="54"/>
        <end position="285"/>
    </location>
</feature>
<dbReference type="InterPro" id="IPR030381">
    <property type="entry name" value="G_DYNAMIN_dom"/>
</dbReference>
<proteinExistence type="evidence at protein level"/>
<evidence type="ECO:0000256" key="1">
    <source>
        <dbReference type="ARBA" id="ARBA00004125"/>
    </source>
</evidence>
<dbReference type="PROSITE" id="PS51718">
    <property type="entry name" value="G_DYNAMIN_2"/>
    <property type="match status" value="1"/>
</dbReference>
<feature type="compositionally biased region" description="Basic residues" evidence="12">
    <location>
        <begin position="1052"/>
        <end position="1064"/>
    </location>
</feature>
<evidence type="ECO:0000256" key="8">
    <source>
        <dbReference type="ARBA" id="ARBA00022837"/>
    </source>
</evidence>
<evidence type="ECO:0000256" key="7">
    <source>
        <dbReference type="ARBA" id="ARBA00022753"/>
    </source>
</evidence>
<accession>A0A498MS40</accession>
<evidence type="ECO:0000256" key="10">
    <source>
        <dbReference type="ARBA" id="ARBA00023134"/>
    </source>
</evidence>
<evidence type="ECO:0000259" key="14">
    <source>
        <dbReference type="PROSITE" id="PS50132"/>
    </source>
</evidence>
<evidence type="ECO:0000256" key="9">
    <source>
        <dbReference type="ARBA" id="ARBA00022840"/>
    </source>
</evidence>
<evidence type="ECO:0000256" key="2">
    <source>
        <dbReference type="ARBA" id="ARBA00004413"/>
    </source>
</evidence>
<dbReference type="InterPro" id="IPR052246">
    <property type="entry name" value="Cell_Polariz_PKAAnc"/>
</dbReference>
<dbReference type="GO" id="GO:0005524">
    <property type="term" value="F:ATP binding"/>
    <property type="evidence" value="ECO:0007669"/>
    <property type="project" value="UniProtKB-KW"/>
</dbReference>
<keyword evidence="17" id="KW-0808">Transferase</keyword>
<protein>
    <submittedName>
        <fullName evidence="17">A-kinase anchor mitochondrial-like protein</fullName>
    </submittedName>
</protein>
<keyword evidence="3" id="KW-1003">Cell membrane</keyword>
<evidence type="ECO:0007829" key="19">
    <source>
        <dbReference type="PeptideAtlas" id="A0A498MS40"/>
    </source>
</evidence>
<dbReference type="InterPro" id="IPR002048">
    <property type="entry name" value="EF_hand_dom"/>
</dbReference>